<sequence>MPILQVHVFVFGRVQGVGYRFFVSSAANRNKLTGFVRNVPDGSVEIVAVGEKEKLNDFLAMLEKGTWLARVDHVVSDWMESYESFSKFEIRF</sequence>
<organism evidence="4 5">
    <name type="scientific">Candidatus Iainarchaeum sp</name>
    <dbReference type="NCBI Taxonomy" id="3101447"/>
    <lineage>
        <taxon>Archaea</taxon>
        <taxon>Candidatus Iainarchaeota</taxon>
        <taxon>Candidatus Iainarchaeia</taxon>
        <taxon>Candidatus Iainarchaeales</taxon>
        <taxon>Candidatus Iainarchaeaceae</taxon>
        <taxon>Candidatus Iainarchaeum</taxon>
    </lineage>
</organism>
<dbReference type="GO" id="GO:0003998">
    <property type="term" value="F:acylphosphatase activity"/>
    <property type="evidence" value="ECO:0007669"/>
    <property type="project" value="UniProtKB-EC"/>
</dbReference>
<dbReference type="Proteomes" id="UP000675968">
    <property type="component" value="Unassembled WGS sequence"/>
</dbReference>
<dbReference type="EMBL" id="JAGVWC010000011">
    <property type="protein sequence ID" value="MBS3061981.1"/>
    <property type="molecule type" value="Genomic_DNA"/>
</dbReference>
<dbReference type="InterPro" id="IPR017968">
    <property type="entry name" value="Acylphosphatase_CS"/>
</dbReference>
<dbReference type="Pfam" id="PF00708">
    <property type="entry name" value="Acylphosphatase"/>
    <property type="match status" value="1"/>
</dbReference>
<dbReference type="PROSITE" id="PS00151">
    <property type="entry name" value="ACYLPHOSPHATASE_2"/>
    <property type="match status" value="1"/>
</dbReference>
<comment type="caution">
    <text evidence="4">The sequence shown here is derived from an EMBL/GenBank/DDBJ whole genome shotgun (WGS) entry which is preliminary data.</text>
</comment>
<reference evidence="4" key="1">
    <citation type="submission" date="2021-03" db="EMBL/GenBank/DDBJ databases">
        <authorList>
            <person name="Jaffe A."/>
        </authorList>
    </citation>
    <scope>NUCLEOTIDE SEQUENCE</scope>
    <source>
        <strain evidence="4">RIFCSPLOWO2_01_FULL_AR10_48_17</strain>
    </source>
</reference>
<accession>A0A8T4L568</accession>
<evidence type="ECO:0000313" key="5">
    <source>
        <dbReference type="Proteomes" id="UP000675968"/>
    </source>
</evidence>
<dbReference type="AlphaFoldDB" id="A0A8T4L568"/>
<evidence type="ECO:0000256" key="1">
    <source>
        <dbReference type="PROSITE-ProRule" id="PRU00520"/>
    </source>
</evidence>
<dbReference type="InterPro" id="IPR020456">
    <property type="entry name" value="Acylphosphatase"/>
</dbReference>
<dbReference type="PANTHER" id="PTHR47268">
    <property type="entry name" value="ACYLPHOSPHATASE"/>
    <property type="match status" value="1"/>
</dbReference>
<dbReference type="InterPro" id="IPR036046">
    <property type="entry name" value="Acylphosphatase-like_dom_sf"/>
</dbReference>
<protein>
    <recommendedName>
        <fullName evidence="1">acylphosphatase</fullName>
        <ecNumber evidence="1">3.6.1.7</ecNumber>
    </recommendedName>
</protein>
<feature type="active site" evidence="1">
    <location>
        <position position="38"/>
    </location>
</feature>
<dbReference type="EC" id="3.6.1.7" evidence="1"/>
<evidence type="ECO:0000313" key="4">
    <source>
        <dbReference type="EMBL" id="MBS3061981.1"/>
    </source>
</evidence>
<dbReference type="PANTHER" id="PTHR47268:SF4">
    <property type="entry name" value="ACYLPHOSPHATASE"/>
    <property type="match status" value="1"/>
</dbReference>
<name>A0A8T4L568_9ARCH</name>
<gene>
    <name evidence="4" type="ORF">J4215_05355</name>
</gene>
<evidence type="ECO:0000256" key="2">
    <source>
        <dbReference type="RuleBase" id="RU004168"/>
    </source>
</evidence>
<feature type="active site" evidence="1">
    <location>
        <position position="20"/>
    </location>
</feature>
<dbReference type="SUPFAM" id="SSF54975">
    <property type="entry name" value="Acylphosphatase/BLUF domain-like"/>
    <property type="match status" value="1"/>
</dbReference>
<dbReference type="InterPro" id="IPR001792">
    <property type="entry name" value="Acylphosphatase-like_dom"/>
</dbReference>
<dbReference type="PROSITE" id="PS51160">
    <property type="entry name" value="ACYLPHOSPHATASE_3"/>
    <property type="match status" value="1"/>
</dbReference>
<dbReference type="Gene3D" id="3.30.70.100">
    <property type="match status" value="1"/>
</dbReference>
<reference evidence="4" key="2">
    <citation type="submission" date="2021-05" db="EMBL/GenBank/DDBJ databases">
        <title>Protein family content uncovers lineage relationships and bacterial pathway maintenance mechanisms in DPANN archaea.</title>
        <authorList>
            <person name="Castelle C.J."/>
            <person name="Meheust R."/>
            <person name="Jaffe A.L."/>
            <person name="Seitz K."/>
            <person name="Gong X."/>
            <person name="Baker B.J."/>
            <person name="Banfield J.F."/>
        </authorList>
    </citation>
    <scope>NUCLEOTIDE SEQUENCE</scope>
    <source>
        <strain evidence="4">RIFCSPLOWO2_01_FULL_AR10_48_17</strain>
    </source>
</reference>
<feature type="domain" description="Acylphosphatase-like" evidence="3">
    <location>
        <begin position="5"/>
        <end position="92"/>
    </location>
</feature>
<comment type="similarity">
    <text evidence="2">Belongs to the acylphosphatase family.</text>
</comment>
<proteinExistence type="inferred from homology"/>
<comment type="catalytic activity">
    <reaction evidence="1">
        <text>an acyl phosphate + H2O = a carboxylate + phosphate + H(+)</text>
        <dbReference type="Rhea" id="RHEA:14965"/>
        <dbReference type="ChEBI" id="CHEBI:15377"/>
        <dbReference type="ChEBI" id="CHEBI:15378"/>
        <dbReference type="ChEBI" id="CHEBI:29067"/>
        <dbReference type="ChEBI" id="CHEBI:43474"/>
        <dbReference type="ChEBI" id="CHEBI:59918"/>
        <dbReference type="EC" id="3.6.1.7"/>
    </reaction>
</comment>
<keyword evidence="1" id="KW-0378">Hydrolase</keyword>
<evidence type="ECO:0000259" key="3">
    <source>
        <dbReference type="PROSITE" id="PS51160"/>
    </source>
</evidence>